<dbReference type="PANTHER" id="PTHR32234">
    <property type="entry name" value="THIOL:DISULFIDE INTERCHANGE PROTEIN DSBD"/>
    <property type="match status" value="1"/>
</dbReference>
<organism evidence="10 11">
    <name type="scientific">Algivirga pacifica</name>
    <dbReference type="NCBI Taxonomy" id="1162670"/>
    <lineage>
        <taxon>Bacteria</taxon>
        <taxon>Pseudomonadati</taxon>
        <taxon>Bacteroidota</taxon>
        <taxon>Cytophagia</taxon>
        <taxon>Cytophagales</taxon>
        <taxon>Flammeovirgaceae</taxon>
        <taxon>Algivirga</taxon>
    </lineage>
</organism>
<dbReference type="SUPFAM" id="SSF52833">
    <property type="entry name" value="Thioredoxin-like"/>
    <property type="match status" value="1"/>
</dbReference>
<evidence type="ECO:0000256" key="3">
    <source>
        <dbReference type="ARBA" id="ARBA00022748"/>
    </source>
</evidence>
<keyword evidence="3" id="KW-0201">Cytochrome c-type biogenesis</keyword>
<feature type="transmembrane region" description="Helical" evidence="6">
    <location>
        <begin position="224"/>
        <end position="245"/>
    </location>
</feature>
<evidence type="ECO:0000259" key="8">
    <source>
        <dbReference type="Pfam" id="PF02683"/>
    </source>
</evidence>
<proteinExistence type="predicted"/>
<feature type="transmembrane region" description="Helical" evidence="6">
    <location>
        <begin position="381"/>
        <end position="400"/>
    </location>
</feature>
<comment type="caution">
    <text evidence="10">The sequence shown here is derived from an EMBL/GenBank/DDBJ whole genome shotgun (WGS) entry which is preliminary data.</text>
</comment>
<keyword evidence="5 6" id="KW-0472">Membrane</keyword>
<dbReference type="PANTHER" id="PTHR32234:SF0">
    <property type="entry name" value="THIOL:DISULFIDE INTERCHANGE PROTEIN DSBD"/>
    <property type="match status" value="1"/>
</dbReference>
<dbReference type="InterPro" id="IPR028250">
    <property type="entry name" value="DsbDN"/>
</dbReference>
<feature type="chain" id="PRO_5047323360" evidence="7">
    <location>
        <begin position="22"/>
        <end position="711"/>
    </location>
</feature>
<keyword evidence="4 6" id="KW-1133">Transmembrane helix</keyword>
<dbReference type="Pfam" id="PF13899">
    <property type="entry name" value="Thioredoxin_7"/>
    <property type="match status" value="1"/>
</dbReference>
<feature type="transmembrane region" description="Helical" evidence="6">
    <location>
        <begin position="420"/>
        <end position="443"/>
    </location>
</feature>
<evidence type="ECO:0000256" key="5">
    <source>
        <dbReference type="ARBA" id="ARBA00023136"/>
    </source>
</evidence>
<dbReference type="EMBL" id="BAABJX010000022">
    <property type="protein sequence ID" value="GAA4829903.1"/>
    <property type="molecule type" value="Genomic_DNA"/>
</dbReference>
<feature type="domain" description="Cytochrome C biogenesis protein transmembrane" evidence="8">
    <location>
        <begin position="225"/>
        <end position="434"/>
    </location>
</feature>
<dbReference type="Pfam" id="PF11412">
    <property type="entry name" value="DsbD_N"/>
    <property type="match status" value="1"/>
</dbReference>
<feature type="transmembrane region" description="Helical" evidence="6">
    <location>
        <begin position="342"/>
        <end position="369"/>
    </location>
</feature>
<feature type="transmembrane region" description="Helical" evidence="6">
    <location>
        <begin position="449"/>
        <end position="466"/>
    </location>
</feature>
<evidence type="ECO:0000256" key="4">
    <source>
        <dbReference type="ARBA" id="ARBA00022989"/>
    </source>
</evidence>
<keyword evidence="7" id="KW-0732">Signal</keyword>
<feature type="domain" description="Thiol:disulfide interchange protein DsbD N-terminal" evidence="9">
    <location>
        <begin position="49"/>
        <end position="159"/>
    </location>
</feature>
<keyword evidence="2 6" id="KW-0812">Transmembrane</keyword>
<feature type="transmembrane region" description="Helical" evidence="6">
    <location>
        <begin position="266"/>
        <end position="288"/>
    </location>
</feature>
<accession>A0ABP9D6C4</accession>
<dbReference type="InterPro" id="IPR036249">
    <property type="entry name" value="Thioredoxin-like_sf"/>
</dbReference>
<evidence type="ECO:0000256" key="1">
    <source>
        <dbReference type="ARBA" id="ARBA00004141"/>
    </source>
</evidence>
<feature type="transmembrane region" description="Helical" evidence="6">
    <location>
        <begin position="486"/>
        <end position="507"/>
    </location>
</feature>
<dbReference type="Gene3D" id="2.60.40.1250">
    <property type="entry name" value="Thiol:disulfide interchange protein DsbD, N-terminal domain"/>
    <property type="match status" value="1"/>
</dbReference>
<reference evidence="11" key="1">
    <citation type="journal article" date="2019" name="Int. J. Syst. Evol. Microbiol.">
        <title>The Global Catalogue of Microorganisms (GCM) 10K type strain sequencing project: providing services to taxonomists for standard genome sequencing and annotation.</title>
        <authorList>
            <consortium name="The Broad Institute Genomics Platform"/>
            <consortium name="The Broad Institute Genome Sequencing Center for Infectious Disease"/>
            <person name="Wu L."/>
            <person name="Ma J."/>
        </authorList>
    </citation>
    <scope>NUCLEOTIDE SEQUENCE [LARGE SCALE GENOMIC DNA]</scope>
    <source>
        <strain evidence="11">JCM 18326</strain>
    </source>
</reference>
<sequence length="711" mass="78799">MKKLFSLIIGLLWLIPLSVQAQLLQGIGGPSTQVPVKWESSMSTQSAEVGEVITLTFTAKIQPEWYLYSNDFDADLGPVLTSVKFEENGTFELVGELTPVDPKRKYDETWEGEISYFKKEGNFQQKVKVLSKDFAIKANLKGQVCSDKLGSCIPVSNAFTFSLKEVTGAAVQPRTGQIIEKKAEEVAQEGTASDNVKKQVTTVDNAQEEESMLSMESEEGEMSVWGFMVLAFMSGLGALLTPCVFPMIPLTVSFFTNQKGGKGKAILYGTSIVLIYGFIGVVLAPLFGNPAIANQISTHWLTNTLFFLTFIVFAISFFGAFEITLPSSLVNKMDAQSDKGGLAAVFFMALTLVLVSFSCTGPIASTILIQSIGGDFLKPALGMTAFGLAFALPFTMFALFPKLLNGLPKSGGWMNSVKVVFGFVELALSLKFLSMIDLVYHWNILDKDVMVAIWIVIFTLMGFYLLGKLRLPHDAPLDKVSVPRLLLSIATFSFVVYLIPGMFGAPLNLLSGILPPQTHHSFDLGEVVRTELRYHGPVSGEKQSSIQMVKHDDLFDLPHGLDGYFDWEQAAEASRREGKPIFIDFTGKGCANCRKMEDNVWSDPRVMQRLRKDYIIVALYVDDPTELPESEWYTSELDGQVKKTIGDQNFDFERRKFGNLAQPYYCLVDADGDLLVKKPVGYEPNATKFVQYLDKGIENYKKQNELTASKK</sequence>
<name>A0ABP9D6C4_9BACT</name>
<evidence type="ECO:0000256" key="2">
    <source>
        <dbReference type="ARBA" id="ARBA00022692"/>
    </source>
</evidence>
<feature type="transmembrane region" description="Helical" evidence="6">
    <location>
        <begin position="300"/>
        <end position="321"/>
    </location>
</feature>
<evidence type="ECO:0000259" key="9">
    <source>
        <dbReference type="Pfam" id="PF11412"/>
    </source>
</evidence>
<dbReference type="InterPro" id="IPR003834">
    <property type="entry name" value="Cyt_c_assmbl_TM_dom"/>
</dbReference>
<evidence type="ECO:0000256" key="7">
    <source>
        <dbReference type="SAM" id="SignalP"/>
    </source>
</evidence>
<protein>
    <submittedName>
        <fullName evidence="10">Thioredoxin family protein</fullName>
    </submittedName>
</protein>
<evidence type="ECO:0000313" key="10">
    <source>
        <dbReference type="EMBL" id="GAA4829903.1"/>
    </source>
</evidence>
<feature type="signal peptide" evidence="7">
    <location>
        <begin position="1"/>
        <end position="21"/>
    </location>
</feature>
<dbReference type="InterPro" id="IPR036929">
    <property type="entry name" value="DsbDN_sf"/>
</dbReference>
<evidence type="ECO:0000313" key="11">
    <source>
        <dbReference type="Proteomes" id="UP001500298"/>
    </source>
</evidence>
<dbReference type="Proteomes" id="UP001500298">
    <property type="component" value="Unassembled WGS sequence"/>
</dbReference>
<evidence type="ECO:0000256" key="6">
    <source>
        <dbReference type="SAM" id="Phobius"/>
    </source>
</evidence>
<gene>
    <name evidence="10" type="ORF">GCM10023331_13930</name>
</gene>
<comment type="subcellular location">
    <subcellularLocation>
        <location evidence="1">Membrane</location>
        <topology evidence="1">Multi-pass membrane protein</topology>
    </subcellularLocation>
</comment>
<dbReference type="Gene3D" id="3.40.30.10">
    <property type="entry name" value="Glutaredoxin"/>
    <property type="match status" value="1"/>
</dbReference>
<dbReference type="RefSeq" id="WP_345370408.1">
    <property type="nucleotide sequence ID" value="NZ_BAABJX010000022.1"/>
</dbReference>
<dbReference type="Pfam" id="PF02683">
    <property type="entry name" value="DsbD_TM"/>
    <property type="match status" value="1"/>
</dbReference>
<keyword evidence="11" id="KW-1185">Reference proteome</keyword>